<evidence type="ECO:0000256" key="8">
    <source>
        <dbReference type="ARBA" id="ARBA00048679"/>
    </source>
</evidence>
<dbReference type="GO" id="GO:0005737">
    <property type="term" value="C:cytoplasm"/>
    <property type="evidence" value="ECO:0007669"/>
    <property type="project" value="TreeGrafter"/>
</dbReference>
<dbReference type="SUPFAM" id="SSF56112">
    <property type="entry name" value="Protein kinase-like (PK-like)"/>
    <property type="match status" value="1"/>
</dbReference>
<dbReference type="Pfam" id="PF00069">
    <property type="entry name" value="Pkinase"/>
    <property type="match status" value="2"/>
</dbReference>
<dbReference type="Proteomes" id="UP000019374">
    <property type="component" value="Unassembled WGS sequence"/>
</dbReference>
<dbReference type="AlphaFoldDB" id="T5AC92"/>
<dbReference type="Gene3D" id="1.10.510.10">
    <property type="entry name" value="Transferase(Phosphotransferase) domain 1"/>
    <property type="match status" value="1"/>
</dbReference>
<proteinExistence type="predicted"/>
<accession>T5AC92</accession>
<feature type="compositionally biased region" description="Basic and acidic residues" evidence="9">
    <location>
        <begin position="74"/>
        <end position="83"/>
    </location>
</feature>
<dbReference type="GO" id="GO:0005524">
    <property type="term" value="F:ATP binding"/>
    <property type="evidence" value="ECO:0007669"/>
    <property type="project" value="UniProtKB-KW"/>
</dbReference>
<protein>
    <recommendedName>
        <fullName evidence="1">non-specific serine/threonine protein kinase</fullName>
        <ecNumber evidence="1">2.7.11.1</ecNumber>
    </recommendedName>
</protein>
<dbReference type="HOGENOM" id="CLU_000288_81_9_1"/>
<dbReference type="InterPro" id="IPR000719">
    <property type="entry name" value="Prot_kinase_dom"/>
</dbReference>
<dbReference type="SMART" id="SM00220">
    <property type="entry name" value="S_TKc"/>
    <property type="match status" value="1"/>
</dbReference>
<keyword evidence="2 11" id="KW-0723">Serine/threonine-protein kinase</keyword>
<evidence type="ECO:0000256" key="7">
    <source>
        <dbReference type="ARBA" id="ARBA00047899"/>
    </source>
</evidence>
<dbReference type="PROSITE" id="PS00108">
    <property type="entry name" value="PROTEIN_KINASE_ST"/>
    <property type="match status" value="1"/>
</dbReference>
<feature type="region of interest" description="Disordered" evidence="9">
    <location>
        <begin position="74"/>
        <end position="104"/>
    </location>
</feature>
<evidence type="ECO:0000256" key="4">
    <source>
        <dbReference type="ARBA" id="ARBA00022741"/>
    </source>
</evidence>
<dbReference type="FunFam" id="1.10.510.10:FF:000409">
    <property type="entry name" value="CMGC/SRPK protein kinase"/>
    <property type="match status" value="1"/>
</dbReference>
<evidence type="ECO:0000256" key="9">
    <source>
        <dbReference type="SAM" id="MobiDB-lite"/>
    </source>
</evidence>
<evidence type="ECO:0000256" key="2">
    <source>
        <dbReference type="ARBA" id="ARBA00022527"/>
    </source>
</evidence>
<keyword evidence="5 11" id="KW-0418">Kinase</keyword>
<evidence type="ECO:0000256" key="5">
    <source>
        <dbReference type="ARBA" id="ARBA00022777"/>
    </source>
</evidence>
<dbReference type="GO" id="GO:0005634">
    <property type="term" value="C:nucleus"/>
    <property type="evidence" value="ECO:0007669"/>
    <property type="project" value="TreeGrafter"/>
</dbReference>
<keyword evidence="6" id="KW-0067">ATP-binding</keyword>
<evidence type="ECO:0000256" key="1">
    <source>
        <dbReference type="ARBA" id="ARBA00012513"/>
    </source>
</evidence>
<feature type="domain" description="Protein kinase" evidence="10">
    <location>
        <begin position="1"/>
        <end position="396"/>
    </location>
</feature>
<dbReference type="EMBL" id="KE653331">
    <property type="protein sequence ID" value="EQK99452.1"/>
    <property type="molecule type" value="Genomic_DNA"/>
</dbReference>
<dbReference type="InterPro" id="IPR011009">
    <property type="entry name" value="Kinase-like_dom_sf"/>
</dbReference>
<dbReference type="InterPro" id="IPR008271">
    <property type="entry name" value="Ser/Thr_kinase_AS"/>
</dbReference>
<gene>
    <name evidence="11" type="ORF">OCS_04831</name>
</gene>
<organism evidence="11 12">
    <name type="scientific">Ophiocordyceps sinensis (strain Co18 / CGMCC 3.14243)</name>
    <name type="common">Yarsagumba caterpillar fungus</name>
    <name type="synonym">Hirsutella sinensis</name>
    <dbReference type="NCBI Taxonomy" id="911162"/>
    <lineage>
        <taxon>Eukaryota</taxon>
        <taxon>Fungi</taxon>
        <taxon>Dikarya</taxon>
        <taxon>Ascomycota</taxon>
        <taxon>Pezizomycotina</taxon>
        <taxon>Sordariomycetes</taxon>
        <taxon>Hypocreomycetidae</taxon>
        <taxon>Hypocreales</taxon>
        <taxon>Ophiocordycipitaceae</taxon>
        <taxon>Ophiocordyceps</taxon>
    </lineage>
</organism>
<comment type="catalytic activity">
    <reaction evidence="7">
        <text>L-threonyl-[protein] + ATP = O-phospho-L-threonyl-[protein] + ADP + H(+)</text>
        <dbReference type="Rhea" id="RHEA:46608"/>
        <dbReference type="Rhea" id="RHEA-COMP:11060"/>
        <dbReference type="Rhea" id="RHEA-COMP:11605"/>
        <dbReference type="ChEBI" id="CHEBI:15378"/>
        <dbReference type="ChEBI" id="CHEBI:30013"/>
        <dbReference type="ChEBI" id="CHEBI:30616"/>
        <dbReference type="ChEBI" id="CHEBI:61977"/>
        <dbReference type="ChEBI" id="CHEBI:456216"/>
        <dbReference type="EC" id="2.7.11.1"/>
    </reaction>
</comment>
<dbReference type="GO" id="GO:0004674">
    <property type="term" value="F:protein serine/threonine kinase activity"/>
    <property type="evidence" value="ECO:0007669"/>
    <property type="project" value="UniProtKB-KW"/>
</dbReference>
<evidence type="ECO:0000256" key="6">
    <source>
        <dbReference type="ARBA" id="ARBA00022840"/>
    </source>
</evidence>
<evidence type="ECO:0000256" key="3">
    <source>
        <dbReference type="ARBA" id="ARBA00022679"/>
    </source>
</evidence>
<dbReference type="eggNOG" id="KOG1290">
    <property type="taxonomic scope" value="Eukaryota"/>
</dbReference>
<keyword evidence="4" id="KW-0547">Nucleotide-binding</keyword>
<evidence type="ECO:0000259" key="10">
    <source>
        <dbReference type="PROSITE" id="PS50011"/>
    </source>
</evidence>
<dbReference type="GO" id="GO:0050684">
    <property type="term" value="P:regulation of mRNA processing"/>
    <property type="evidence" value="ECO:0007669"/>
    <property type="project" value="TreeGrafter"/>
</dbReference>
<feature type="compositionally biased region" description="Polar residues" evidence="9">
    <location>
        <begin position="93"/>
        <end position="104"/>
    </location>
</feature>
<name>T5AC92_OPHSC</name>
<dbReference type="GO" id="GO:0000245">
    <property type="term" value="P:spliceosomal complex assembly"/>
    <property type="evidence" value="ECO:0007669"/>
    <property type="project" value="TreeGrafter"/>
</dbReference>
<dbReference type="PANTHER" id="PTHR47634">
    <property type="entry name" value="PROTEIN KINASE DOMAIN-CONTAINING PROTEIN-RELATED"/>
    <property type="match status" value="1"/>
</dbReference>
<evidence type="ECO:0000313" key="12">
    <source>
        <dbReference type="Proteomes" id="UP000019374"/>
    </source>
</evidence>
<dbReference type="PROSITE" id="PS50011">
    <property type="entry name" value="PROTEIN_KINASE_DOM"/>
    <property type="match status" value="1"/>
</dbReference>
<dbReference type="EC" id="2.7.11.1" evidence="1"/>
<reference evidence="11 12" key="1">
    <citation type="journal article" date="2013" name="Chin. Sci. Bull.">
        <title>Genome survey uncovers the secrets of sex and lifestyle in caterpillar fungus.</title>
        <authorList>
            <person name="Hu X."/>
            <person name="Zhang Y."/>
            <person name="Xiao G."/>
            <person name="Zheng P."/>
            <person name="Xia Y."/>
            <person name="Zhang X."/>
            <person name="St Leger R.J."/>
            <person name="Liu X."/>
            <person name="Wang C."/>
        </authorList>
    </citation>
    <scope>NUCLEOTIDE SEQUENCE [LARGE SCALE GENOMIC DNA]</scope>
    <source>
        <strain evidence="12">Co18 / CGMCC 3.14243</strain>
        <tissue evidence="11">Fruit-body</tissue>
    </source>
</reference>
<evidence type="ECO:0000313" key="11">
    <source>
        <dbReference type="EMBL" id="EQK99452.1"/>
    </source>
</evidence>
<dbReference type="PANTHER" id="PTHR47634:SF9">
    <property type="entry name" value="PROTEIN KINASE DOMAIN-CONTAINING PROTEIN-RELATED"/>
    <property type="match status" value="1"/>
</dbReference>
<dbReference type="InterPro" id="IPR051334">
    <property type="entry name" value="SRPK"/>
</dbReference>
<comment type="catalytic activity">
    <reaction evidence="8">
        <text>L-seryl-[protein] + ATP = O-phospho-L-seryl-[protein] + ADP + H(+)</text>
        <dbReference type="Rhea" id="RHEA:17989"/>
        <dbReference type="Rhea" id="RHEA-COMP:9863"/>
        <dbReference type="Rhea" id="RHEA-COMP:11604"/>
        <dbReference type="ChEBI" id="CHEBI:15378"/>
        <dbReference type="ChEBI" id="CHEBI:29999"/>
        <dbReference type="ChEBI" id="CHEBI:30616"/>
        <dbReference type="ChEBI" id="CHEBI:83421"/>
        <dbReference type="ChEBI" id="CHEBI:456216"/>
        <dbReference type="EC" id="2.7.11.1"/>
    </reaction>
</comment>
<keyword evidence="3" id="KW-0808">Transferase</keyword>
<dbReference type="OrthoDB" id="2649at2759"/>
<sequence length="429" mass="47993">MVFEVLGENLLGLIKRWNHRGIPMPLVKQITKQVLLGLDYLHRECGIIHTDLKPENVLIEIGDVEQIVKKVVKSDPGDKENNRNGRRRRRTLITGSQPLPSPLNSTFNHTNLFPSTSSQPSLAGVLNEGTKPICTVSRKPALTRLFVNRRRQHQGFLSQVSRRVEAAGKVCVGLIPHPQPPSASATTRKLTALSLCRDVLSREVSGISLDKSSTSWPSTGEKRKAEDPLSFEIISVKIADLGNACWVNHHFTNDIQTRQYRSPEVILGSKWGASTDVWSMAAMVFELITGDYLFDPQSGTKYGKDDDHIAQIIELLGPFPRSLCLSGKWSQEIFNRKGELRNIHRLRHWALPDVLREKYHFKEDEAKRISTFLTPMLELVPEKRANAGGMAGHGWLDDTPGMKGLKVEGLEVGGRGEGIDGWATEVRKR</sequence>